<dbReference type="PANTHER" id="PTHR38687">
    <property type="entry name" value="CELL DIVISION PROTEIN DEDD-RELATED"/>
    <property type="match status" value="1"/>
</dbReference>
<evidence type="ECO:0000259" key="3">
    <source>
        <dbReference type="PROSITE" id="PS51724"/>
    </source>
</evidence>
<feature type="region of interest" description="Disordered" evidence="1">
    <location>
        <begin position="120"/>
        <end position="140"/>
    </location>
</feature>
<protein>
    <recommendedName>
        <fullName evidence="3">SPOR domain-containing protein</fullName>
    </recommendedName>
</protein>
<gene>
    <name evidence="4" type="ORF">GL267_10545</name>
</gene>
<dbReference type="GO" id="GO:0030428">
    <property type="term" value="C:cell septum"/>
    <property type="evidence" value="ECO:0007669"/>
    <property type="project" value="TreeGrafter"/>
</dbReference>
<dbReference type="GO" id="GO:0032506">
    <property type="term" value="P:cytokinetic process"/>
    <property type="evidence" value="ECO:0007669"/>
    <property type="project" value="TreeGrafter"/>
</dbReference>
<dbReference type="GO" id="GO:0042834">
    <property type="term" value="F:peptidoglycan binding"/>
    <property type="evidence" value="ECO:0007669"/>
    <property type="project" value="InterPro"/>
</dbReference>
<organism evidence="4">
    <name type="scientific">Acidithiobacillus ferrianus</name>
    <dbReference type="NCBI Taxonomy" id="2678518"/>
    <lineage>
        <taxon>Bacteria</taxon>
        <taxon>Pseudomonadati</taxon>
        <taxon>Pseudomonadota</taxon>
        <taxon>Acidithiobacillia</taxon>
        <taxon>Acidithiobacillales</taxon>
        <taxon>Acidithiobacillaceae</taxon>
        <taxon>Acidithiobacillus</taxon>
    </lineage>
</organism>
<feature type="transmembrane region" description="Helical" evidence="2">
    <location>
        <begin position="21"/>
        <end position="42"/>
    </location>
</feature>
<dbReference type="InterPro" id="IPR052521">
    <property type="entry name" value="Cell_div_SPOR-domain"/>
</dbReference>
<dbReference type="Gene3D" id="3.30.70.1070">
    <property type="entry name" value="Sporulation related repeat"/>
    <property type="match status" value="1"/>
</dbReference>
<accession>A0A845UA82</accession>
<dbReference type="InterPro" id="IPR036680">
    <property type="entry name" value="SPOR-like_sf"/>
</dbReference>
<keyword evidence="2" id="KW-0472">Membrane</keyword>
<dbReference type="InterPro" id="IPR007730">
    <property type="entry name" value="SPOR-like_dom"/>
</dbReference>
<evidence type="ECO:0000313" key="4">
    <source>
        <dbReference type="EMBL" id="NDU43059.1"/>
    </source>
</evidence>
<dbReference type="PANTHER" id="PTHR38687:SF1">
    <property type="entry name" value="CELL DIVISION PROTEIN DEDD"/>
    <property type="match status" value="1"/>
</dbReference>
<proteinExistence type="predicted"/>
<keyword evidence="2" id="KW-1133">Transmembrane helix</keyword>
<evidence type="ECO:0000256" key="2">
    <source>
        <dbReference type="SAM" id="Phobius"/>
    </source>
</evidence>
<dbReference type="AlphaFoldDB" id="A0A845UA82"/>
<keyword evidence="2" id="KW-0812">Transmembrane</keyword>
<name>A0A845UA82_9PROT</name>
<dbReference type="GO" id="GO:0032153">
    <property type="term" value="C:cell division site"/>
    <property type="evidence" value="ECO:0007669"/>
    <property type="project" value="TreeGrafter"/>
</dbReference>
<dbReference type="SUPFAM" id="SSF110997">
    <property type="entry name" value="Sporulation related repeat"/>
    <property type="match status" value="1"/>
</dbReference>
<reference evidence="4" key="1">
    <citation type="submission" date="2019-11" db="EMBL/GenBank/DDBJ databases">
        <title>Acidithiobacillus ferrianus sp. nov.: a facultatively anaerobic and extremely acidophilic chemolithoautotroph.</title>
        <authorList>
            <person name="Norris P.R."/>
            <person name="Falagan C."/>
            <person name="Moya-Beltran A."/>
            <person name="Castro M."/>
            <person name="Quatrini R."/>
            <person name="Johnson D.B."/>
        </authorList>
    </citation>
    <scope>NUCLEOTIDE SEQUENCE [LARGE SCALE GENOMIC DNA]</scope>
    <source>
        <strain evidence="4">MG</strain>
    </source>
</reference>
<dbReference type="EMBL" id="WNJL01000035">
    <property type="protein sequence ID" value="NDU43059.1"/>
    <property type="molecule type" value="Genomic_DNA"/>
</dbReference>
<evidence type="ECO:0000256" key="1">
    <source>
        <dbReference type="SAM" id="MobiDB-lite"/>
    </source>
</evidence>
<sequence length="225" mass="24202">MRSDSRMTPNEIDRWQKQQKRLNRVMAIAFILLIVVAAEMYWEHSERHKTGTLRALHSSGANAFLSLPQPTVAHSSAPASMPTVSTVSPPVEVAALPPRNQPMAAPAMVVTAPRSTRVPAQKSLLPPPIPKMPAASTTPTLGTPCSDAGWYVQLGAFGRTGMAAALATQVHGKGFSACIGTLPQNPLYRVLVGPVPNRSAASTVTRRIANLTKHRGYPQFWAPSR</sequence>
<dbReference type="PROSITE" id="PS51724">
    <property type="entry name" value="SPOR"/>
    <property type="match status" value="1"/>
</dbReference>
<comment type="caution">
    <text evidence="4">The sequence shown here is derived from an EMBL/GenBank/DDBJ whole genome shotgun (WGS) entry which is preliminary data.</text>
</comment>
<dbReference type="Pfam" id="PF05036">
    <property type="entry name" value="SPOR"/>
    <property type="match status" value="1"/>
</dbReference>
<feature type="domain" description="SPOR" evidence="3">
    <location>
        <begin position="144"/>
        <end position="224"/>
    </location>
</feature>